<dbReference type="CDD" id="cd14667">
    <property type="entry name" value="3D_containing_proteins"/>
    <property type="match status" value="1"/>
</dbReference>
<dbReference type="GO" id="GO:0019867">
    <property type="term" value="C:outer membrane"/>
    <property type="evidence" value="ECO:0007669"/>
    <property type="project" value="InterPro"/>
</dbReference>
<feature type="domain" description="HTH cro/C1-type" evidence="4">
    <location>
        <begin position="79"/>
        <end position="95"/>
    </location>
</feature>
<dbReference type="STRING" id="512399.A8709_10355"/>
<dbReference type="PANTHER" id="PTHR39160">
    <property type="entry name" value="CELL WALL-BINDING PROTEIN YOCH"/>
    <property type="match status" value="1"/>
</dbReference>
<feature type="compositionally biased region" description="Polar residues" evidence="2">
    <location>
        <begin position="41"/>
        <end position="51"/>
    </location>
</feature>
<dbReference type="PANTHER" id="PTHR39160:SF4">
    <property type="entry name" value="RESUSCITATION-PROMOTING FACTOR RPFB"/>
    <property type="match status" value="1"/>
</dbReference>
<dbReference type="Pfam" id="PF01476">
    <property type="entry name" value="LysM"/>
    <property type="match status" value="1"/>
</dbReference>
<reference evidence="7" key="1">
    <citation type="submission" date="2016-05" db="EMBL/GenBank/DDBJ databases">
        <title>Paenibacillus oryzae. sp. nov., isolated from the rice root.</title>
        <authorList>
            <person name="Zhang J."/>
            <person name="Zhang X."/>
        </authorList>
    </citation>
    <scope>NUCLEOTIDE SEQUENCE [LARGE SCALE GENOMIC DNA]</scope>
    <source>
        <strain evidence="7">KCTC13222</strain>
    </source>
</reference>
<evidence type="ECO:0000256" key="2">
    <source>
        <dbReference type="SAM" id="MobiDB-lite"/>
    </source>
</evidence>
<feature type="region of interest" description="Disordered" evidence="2">
    <location>
        <begin position="30"/>
        <end position="52"/>
    </location>
</feature>
<evidence type="ECO:0000256" key="1">
    <source>
        <dbReference type="ARBA" id="ARBA00022729"/>
    </source>
</evidence>
<protein>
    <submittedName>
        <fullName evidence="6">Uncharacterized protein</fullName>
    </submittedName>
</protein>
<dbReference type="PROSITE" id="PS50943">
    <property type="entry name" value="HTH_CROC1"/>
    <property type="match status" value="1"/>
</dbReference>
<keyword evidence="1 3" id="KW-0732">Signal</keyword>
<feature type="signal peptide" evidence="3">
    <location>
        <begin position="1"/>
        <end position="25"/>
    </location>
</feature>
<dbReference type="AlphaFoldDB" id="A0A1C1A622"/>
<dbReference type="EMBL" id="LYPC01000012">
    <property type="protein sequence ID" value="OCT16010.1"/>
    <property type="molecule type" value="Genomic_DNA"/>
</dbReference>
<evidence type="ECO:0000259" key="4">
    <source>
        <dbReference type="PROSITE" id="PS50943"/>
    </source>
</evidence>
<evidence type="ECO:0000313" key="7">
    <source>
        <dbReference type="Proteomes" id="UP000093309"/>
    </source>
</evidence>
<comment type="caution">
    <text evidence="6">The sequence shown here is derived from an EMBL/GenBank/DDBJ whole genome shotgun (WGS) entry which is preliminary data.</text>
</comment>
<dbReference type="PROSITE" id="PS51782">
    <property type="entry name" value="LYSM"/>
    <property type="match status" value="1"/>
</dbReference>
<dbReference type="Pfam" id="PF06725">
    <property type="entry name" value="3D"/>
    <property type="match status" value="1"/>
</dbReference>
<organism evidence="6 7">
    <name type="scientific">Paenibacillus pectinilyticus</name>
    <dbReference type="NCBI Taxonomy" id="512399"/>
    <lineage>
        <taxon>Bacteria</taxon>
        <taxon>Bacillati</taxon>
        <taxon>Bacillota</taxon>
        <taxon>Bacilli</taxon>
        <taxon>Bacillales</taxon>
        <taxon>Paenibacillaceae</taxon>
        <taxon>Paenibacillus</taxon>
    </lineage>
</organism>
<dbReference type="SMART" id="SM00257">
    <property type="entry name" value="LysM"/>
    <property type="match status" value="1"/>
</dbReference>
<dbReference type="InterPro" id="IPR059180">
    <property type="entry name" value="3D_YorM"/>
</dbReference>
<gene>
    <name evidence="6" type="ORF">A8709_10355</name>
</gene>
<dbReference type="InterPro" id="IPR051933">
    <property type="entry name" value="Resuscitation_pf_RpfB"/>
</dbReference>
<evidence type="ECO:0000256" key="3">
    <source>
        <dbReference type="SAM" id="SignalP"/>
    </source>
</evidence>
<dbReference type="GO" id="GO:0009254">
    <property type="term" value="P:peptidoglycan turnover"/>
    <property type="evidence" value="ECO:0007669"/>
    <property type="project" value="InterPro"/>
</dbReference>
<evidence type="ECO:0000313" key="6">
    <source>
        <dbReference type="EMBL" id="OCT16010.1"/>
    </source>
</evidence>
<dbReference type="CDD" id="cd00118">
    <property type="entry name" value="LysM"/>
    <property type="match status" value="1"/>
</dbReference>
<feature type="domain" description="LysM" evidence="5">
    <location>
        <begin position="71"/>
        <end position="115"/>
    </location>
</feature>
<proteinExistence type="predicted"/>
<dbReference type="InterPro" id="IPR010611">
    <property type="entry name" value="3D_dom"/>
</dbReference>
<name>A0A1C1A622_9BACL</name>
<dbReference type="InterPro" id="IPR036779">
    <property type="entry name" value="LysM_dom_sf"/>
</dbReference>
<feature type="chain" id="PRO_5038354310" evidence="3">
    <location>
        <begin position="26"/>
        <end position="238"/>
    </location>
</feature>
<evidence type="ECO:0000259" key="5">
    <source>
        <dbReference type="PROSITE" id="PS51782"/>
    </source>
</evidence>
<dbReference type="InterPro" id="IPR036908">
    <property type="entry name" value="RlpA-like_sf"/>
</dbReference>
<dbReference type="GO" id="GO:0004553">
    <property type="term" value="F:hydrolase activity, hydrolyzing O-glycosyl compounds"/>
    <property type="evidence" value="ECO:0007669"/>
    <property type="project" value="InterPro"/>
</dbReference>
<dbReference type="Gene3D" id="3.10.350.10">
    <property type="entry name" value="LysM domain"/>
    <property type="match status" value="1"/>
</dbReference>
<keyword evidence="7" id="KW-1185">Reference proteome</keyword>
<dbReference type="Gene3D" id="2.40.40.10">
    <property type="entry name" value="RlpA-like domain"/>
    <property type="match status" value="1"/>
</dbReference>
<dbReference type="SUPFAM" id="SSF54106">
    <property type="entry name" value="LysM domain"/>
    <property type="match status" value="1"/>
</dbReference>
<dbReference type="RefSeq" id="WP_065851516.1">
    <property type="nucleotide sequence ID" value="NZ_LYPC01000012.1"/>
</dbReference>
<dbReference type="InterPro" id="IPR001387">
    <property type="entry name" value="Cro/C1-type_HTH"/>
</dbReference>
<dbReference type="SUPFAM" id="SSF50685">
    <property type="entry name" value="Barwin-like endoglucanases"/>
    <property type="match status" value="1"/>
</dbReference>
<dbReference type="Proteomes" id="UP000093309">
    <property type="component" value="Unassembled WGS sequence"/>
</dbReference>
<dbReference type="InterPro" id="IPR018392">
    <property type="entry name" value="LysM"/>
</dbReference>
<accession>A0A1C1A622</accession>
<sequence>MFRKICVSTLTLTLLVGFWFMQTKAFSYPTSEDEGGMSPTYVASTSGNSDQPIEAAQSGAQQQVAVQHATTEYKVSKGDTLYKIARSFDISVDDLINANSISNPNALTVGQNLTIPVLDSAADSTDGQPKIIKKVLNTTLTAYTAGFESTGKKASHPSYGITYSGLKAKEGRTIAVDPNVIPLGSTVFIEGIGIRKAEDIGSAIRGSRIDVFMNDLDQAQEFGVKKNVKVYLLDKENV</sequence>